<dbReference type="Proteomes" id="UP001431776">
    <property type="component" value="Unassembled WGS sequence"/>
</dbReference>
<evidence type="ECO:0000313" key="2">
    <source>
        <dbReference type="Proteomes" id="UP001431776"/>
    </source>
</evidence>
<evidence type="ECO:0000313" key="1">
    <source>
        <dbReference type="EMBL" id="MDI6451179.1"/>
    </source>
</evidence>
<dbReference type="AlphaFoldDB" id="A0AAW6U6A1"/>
<accession>A0AAW6U6A1</accession>
<organism evidence="1 2">
    <name type="scientific">Anaerobaca lacustris</name>
    <dbReference type="NCBI Taxonomy" id="3044600"/>
    <lineage>
        <taxon>Bacteria</taxon>
        <taxon>Pseudomonadati</taxon>
        <taxon>Planctomycetota</taxon>
        <taxon>Phycisphaerae</taxon>
        <taxon>Sedimentisphaerales</taxon>
        <taxon>Anaerobacaceae</taxon>
        <taxon>Anaerobaca</taxon>
    </lineage>
</organism>
<comment type="caution">
    <text evidence="1">The sequence shown here is derived from an EMBL/GenBank/DDBJ whole genome shotgun (WGS) entry which is preliminary data.</text>
</comment>
<protein>
    <recommendedName>
        <fullName evidence="3">DUF4830 domain-containing protein</fullName>
    </recommendedName>
</protein>
<evidence type="ECO:0008006" key="3">
    <source>
        <dbReference type="Google" id="ProtNLM"/>
    </source>
</evidence>
<gene>
    <name evidence="1" type="ORF">QJ522_19105</name>
</gene>
<dbReference type="RefSeq" id="WP_349246588.1">
    <property type="nucleotide sequence ID" value="NZ_JASCXX010000029.1"/>
</dbReference>
<sequence>MTQYKRSLLIQFVVVLLATTAAVVGLMHLKDYVNRSEAMRAMTQLGGRILDYRSTRGALPPQSFIDDVKDQVDGAVRIGNVRYRALWIGPGAPDETILAYSEKRHPSSFLDDGFVVLRLDGSVEWLPSAQFRALLATQRADSEDPLDKP</sequence>
<proteinExistence type="predicted"/>
<reference evidence="1" key="1">
    <citation type="submission" date="2023-05" db="EMBL/GenBank/DDBJ databases">
        <title>Anaerotaeda fermentans gen. nov., sp. nov., a novel anaerobic planctomycete of the new family within the order Sedimentisphaerales isolated from Taman Peninsula, Russia.</title>
        <authorList>
            <person name="Khomyakova M.A."/>
            <person name="Merkel A.Y."/>
            <person name="Slobodkin A.I."/>
        </authorList>
    </citation>
    <scope>NUCLEOTIDE SEQUENCE</scope>
    <source>
        <strain evidence="1">M17dextr</strain>
    </source>
</reference>
<name>A0AAW6U6A1_9BACT</name>
<keyword evidence="2" id="KW-1185">Reference proteome</keyword>
<dbReference type="EMBL" id="JASCXX010000029">
    <property type="protein sequence ID" value="MDI6451179.1"/>
    <property type="molecule type" value="Genomic_DNA"/>
</dbReference>